<organism evidence="1">
    <name type="scientific">Bacteriophage sp</name>
    <dbReference type="NCBI Taxonomy" id="38018"/>
    <lineage>
        <taxon>Viruses</taxon>
    </lineage>
</organism>
<reference evidence="1" key="1">
    <citation type="journal article" date="2021" name="Proc. Natl. Acad. Sci. U.S.A.">
        <title>A Catalog of Tens of Thousands of Viruses from Human Metagenomes Reveals Hidden Associations with Chronic Diseases.</title>
        <authorList>
            <person name="Tisza M.J."/>
            <person name="Buck C.B."/>
        </authorList>
    </citation>
    <scope>NUCLEOTIDE SEQUENCE</scope>
    <source>
        <strain evidence="1">CtOZu12</strain>
    </source>
</reference>
<accession>A0A8D9PF34</accession>
<dbReference type="EMBL" id="BK029940">
    <property type="protein sequence ID" value="DAD56034.1"/>
    <property type="molecule type" value="Genomic_DNA"/>
</dbReference>
<name>A0A8D9PF34_9VIRU</name>
<sequence>MLFKILDFTGENAPVLPNKSIILFSFASKKRMGLTPSSVYLSLLTSVNLCTKKVIQIQQSHQ</sequence>
<proteinExistence type="predicted"/>
<evidence type="ECO:0000313" key="1">
    <source>
        <dbReference type="EMBL" id="DAD56034.1"/>
    </source>
</evidence>
<protein>
    <submittedName>
        <fullName evidence="1">Uncharacterized protein</fullName>
    </submittedName>
</protein>